<evidence type="ECO:0000313" key="4">
    <source>
        <dbReference type="WBParaSite" id="Hba_06120"/>
    </source>
</evidence>
<dbReference type="PROSITE" id="PS50238">
    <property type="entry name" value="RHOGAP"/>
    <property type="match status" value="1"/>
</dbReference>
<dbReference type="PANTHER" id="PTHR14130:SF14">
    <property type="entry name" value="RHO GTPASE-ACTIVATING PROTEIN 92B"/>
    <property type="match status" value="1"/>
</dbReference>
<dbReference type="GO" id="GO:0035020">
    <property type="term" value="P:regulation of Rac protein signal transduction"/>
    <property type="evidence" value="ECO:0007669"/>
    <property type="project" value="TreeGrafter"/>
</dbReference>
<dbReference type="WBParaSite" id="Hba_06120">
    <property type="protein sequence ID" value="Hba_06120"/>
    <property type="gene ID" value="Hba_06120"/>
</dbReference>
<dbReference type="GO" id="GO:0032956">
    <property type="term" value="P:regulation of actin cytoskeleton organization"/>
    <property type="evidence" value="ECO:0007669"/>
    <property type="project" value="TreeGrafter"/>
</dbReference>
<organism evidence="3 4">
    <name type="scientific">Heterorhabditis bacteriophora</name>
    <name type="common">Entomopathogenic nematode worm</name>
    <dbReference type="NCBI Taxonomy" id="37862"/>
    <lineage>
        <taxon>Eukaryota</taxon>
        <taxon>Metazoa</taxon>
        <taxon>Ecdysozoa</taxon>
        <taxon>Nematoda</taxon>
        <taxon>Chromadorea</taxon>
        <taxon>Rhabditida</taxon>
        <taxon>Rhabditina</taxon>
        <taxon>Rhabditomorpha</taxon>
        <taxon>Strongyloidea</taxon>
        <taxon>Heterorhabditidae</taxon>
        <taxon>Heterorhabditis</taxon>
    </lineage>
</organism>
<dbReference type="Proteomes" id="UP000095283">
    <property type="component" value="Unplaced"/>
</dbReference>
<dbReference type="Gene3D" id="1.10.555.10">
    <property type="entry name" value="Rho GTPase activation protein"/>
    <property type="match status" value="1"/>
</dbReference>
<evidence type="ECO:0000313" key="3">
    <source>
        <dbReference type="Proteomes" id="UP000095283"/>
    </source>
</evidence>
<keyword evidence="3" id="KW-1185">Reference proteome</keyword>
<dbReference type="PANTHER" id="PTHR14130">
    <property type="entry name" value="3BP-1 RELATED RHOGAP"/>
    <property type="match status" value="1"/>
</dbReference>
<accession>A0A1I7WLU7</accession>
<name>A0A1I7WLU7_HETBA</name>
<dbReference type="InterPro" id="IPR008936">
    <property type="entry name" value="Rho_GTPase_activation_prot"/>
</dbReference>
<proteinExistence type="predicted"/>
<dbReference type="SUPFAM" id="SSF48350">
    <property type="entry name" value="GTPase activation domain, GAP"/>
    <property type="match status" value="1"/>
</dbReference>
<dbReference type="GO" id="GO:0005096">
    <property type="term" value="F:GTPase activator activity"/>
    <property type="evidence" value="ECO:0007669"/>
    <property type="project" value="UniProtKB-KW"/>
</dbReference>
<dbReference type="Pfam" id="PF00620">
    <property type="entry name" value="RhoGAP"/>
    <property type="match status" value="1"/>
</dbReference>
<keyword evidence="1" id="KW-0343">GTPase activation</keyword>
<protein>
    <submittedName>
        <fullName evidence="4">Rho-GAP domain-containing protein</fullName>
    </submittedName>
</protein>
<dbReference type="InterPro" id="IPR047165">
    <property type="entry name" value="RHG17/44/SH3BP1-like"/>
</dbReference>
<dbReference type="AlphaFoldDB" id="A0A1I7WLU7"/>
<evidence type="ECO:0000256" key="1">
    <source>
        <dbReference type="ARBA" id="ARBA00022468"/>
    </source>
</evidence>
<dbReference type="InterPro" id="IPR000198">
    <property type="entry name" value="RhoGAP_dom"/>
</dbReference>
<feature type="domain" description="Rho-GAP" evidence="2">
    <location>
        <begin position="79"/>
        <end position="173"/>
    </location>
</feature>
<dbReference type="GO" id="GO:0007165">
    <property type="term" value="P:signal transduction"/>
    <property type="evidence" value="ECO:0007669"/>
    <property type="project" value="InterPro"/>
</dbReference>
<reference evidence="4" key="1">
    <citation type="submission" date="2016-11" db="UniProtKB">
        <authorList>
            <consortium name="WormBaseParasite"/>
        </authorList>
    </citation>
    <scope>IDENTIFICATION</scope>
</reference>
<sequence>MAVIFSYIKSNTIYPRKKLMSNLPIENYGKIKSRERLNNAFTGIFNLEGNACHILKCNFNIKCKNIFVDNARPRPIFGVDLTEHLRHTQSRIAQVMEKCCTLLRASGFTEKGLFRVNGNNTKIRRMKAAFDTGQIDVSLIHFYIFSIKVIFLKYSKALSLEVNFMYLFSEQYI</sequence>
<evidence type="ECO:0000259" key="2">
    <source>
        <dbReference type="PROSITE" id="PS50238"/>
    </source>
</evidence>